<dbReference type="HOGENOM" id="CLU_3419668_0_0_1"/>
<evidence type="ECO:0000313" key="2">
    <source>
        <dbReference type="Proteomes" id="UP000015104"/>
    </source>
</evidence>
<protein>
    <submittedName>
        <fullName evidence="1">Uncharacterized protein</fullName>
    </submittedName>
</protein>
<reference evidence="1" key="2">
    <citation type="submission" date="2015-06" db="UniProtKB">
        <authorList>
            <consortium name="EnsemblMetazoa"/>
        </authorList>
    </citation>
    <scope>IDENTIFICATION</scope>
</reference>
<organism evidence="1 2">
    <name type="scientific">Tetranychus urticae</name>
    <name type="common">Two-spotted spider mite</name>
    <dbReference type="NCBI Taxonomy" id="32264"/>
    <lineage>
        <taxon>Eukaryota</taxon>
        <taxon>Metazoa</taxon>
        <taxon>Ecdysozoa</taxon>
        <taxon>Arthropoda</taxon>
        <taxon>Chelicerata</taxon>
        <taxon>Arachnida</taxon>
        <taxon>Acari</taxon>
        <taxon>Acariformes</taxon>
        <taxon>Trombidiformes</taxon>
        <taxon>Prostigmata</taxon>
        <taxon>Eleutherengona</taxon>
        <taxon>Raphignathae</taxon>
        <taxon>Tetranychoidea</taxon>
        <taxon>Tetranychidae</taxon>
        <taxon>Tetranychus</taxon>
    </lineage>
</organism>
<dbReference type="EnsemblMetazoa" id="tetur21g02650.1">
    <property type="protein sequence ID" value="tetur21g02650.1"/>
    <property type="gene ID" value="tetur21g02650"/>
</dbReference>
<accession>T1KU99</accession>
<dbReference type="AlphaFoldDB" id="T1KU99"/>
<name>T1KU99_TETUR</name>
<dbReference type="Proteomes" id="UP000015104">
    <property type="component" value="Unassembled WGS sequence"/>
</dbReference>
<reference evidence="2" key="1">
    <citation type="submission" date="2011-08" db="EMBL/GenBank/DDBJ databases">
        <authorList>
            <person name="Rombauts S."/>
        </authorList>
    </citation>
    <scope>NUCLEOTIDE SEQUENCE</scope>
    <source>
        <strain evidence="2">London</strain>
    </source>
</reference>
<keyword evidence="2" id="KW-1185">Reference proteome</keyword>
<dbReference type="EMBL" id="CAEY01000550">
    <property type="status" value="NOT_ANNOTATED_CDS"/>
    <property type="molecule type" value="Genomic_DNA"/>
</dbReference>
<sequence>MRMFPGNGLTRWLWLGLNSKAFVHC</sequence>
<proteinExistence type="predicted"/>
<evidence type="ECO:0000313" key="1">
    <source>
        <dbReference type="EnsemblMetazoa" id="tetur21g02650.1"/>
    </source>
</evidence>